<feature type="compositionally biased region" description="Low complexity" evidence="2">
    <location>
        <begin position="324"/>
        <end position="340"/>
    </location>
</feature>
<feature type="region of interest" description="Disordered" evidence="2">
    <location>
        <begin position="225"/>
        <end position="274"/>
    </location>
</feature>
<dbReference type="EMBL" id="QOQW01000008">
    <property type="protein sequence ID" value="RCK80039.1"/>
    <property type="molecule type" value="Genomic_DNA"/>
</dbReference>
<organism evidence="4 5">
    <name type="scientific">Candidatus Ozemobacter sibiricus</name>
    <dbReference type="NCBI Taxonomy" id="2268124"/>
    <lineage>
        <taxon>Bacteria</taxon>
        <taxon>Candidatus Ozemobacteria</taxon>
        <taxon>Candidatus Ozemobacterales</taxon>
        <taxon>Candidatus Ozemobacteraceae</taxon>
        <taxon>Candidatus Ozemobacter</taxon>
    </lineage>
</organism>
<evidence type="ECO:0000256" key="1">
    <source>
        <dbReference type="SAM" id="Coils"/>
    </source>
</evidence>
<evidence type="ECO:0000313" key="4">
    <source>
        <dbReference type="EMBL" id="RCK80039.1"/>
    </source>
</evidence>
<protein>
    <submittedName>
        <fullName evidence="4">Proline-rich protein</fullName>
    </submittedName>
</protein>
<feature type="region of interest" description="Disordered" evidence="2">
    <location>
        <begin position="311"/>
        <end position="358"/>
    </location>
</feature>
<keyword evidence="3" id="KW-0472">Membrane</keyword>
<proteinExistence type="predicted"/>
<name>A0A367ZQL5_9BACT</name>
<feature type="transmembrane region" description="Helical" evidence="3">
    <location>
        <begin position="6"/>
        <end position="22"/>
    </location>
</feature>
<comment type="caution">
    <text evidence="4">The sequence shown here is derived from an EMBL/GenBank/DDBJ whole genome shotgun (WGS) entry which is preliminary data.</text>
</comment>
<keyword evidence="3" id="KW-1133">Transmembrane helix</keyword>
<evidence type="ECO:0000256" key="2">
    <source>
        <dbReference type="SAM" id="MobiDB-lite"/>
    </source>
</evidence>
<reference evidence="4 5" key="1">
    <citation type="submission" date="2018-05" db="EMBL/GenBank/DDBJ databases">
        <title>A metagenomic window into the 2 km-deep terrestrial subsurface aquifer revealed taxonomically and functionally diverse microbial community comprising novel uncultured bacterial lineages.</title>
        <authorList>
            <person name="Kadnikov V.V."/>
            <person name="Mardanov A.V."/>
            <person name="Beletsky A.V."/>
            <person name="Banks D."/>
            <person name="Pimenov N.V."/>
            <person name="Frank Y.A."/>
            <person name="Karnachuk O.V."/>
            <person name="Ravin N.V."/>
        </authorList>
    </citation>
    <scope>NUCLEOTIDE SEQUENCE [LARGE SCALE GENOMIC DNA]</scope>
    <source>
        <strain evidence="4">BY5</strain>
    </source>
</reference>
<feature type="coiled-coil region" evidence="1">
    <location>
        <begin position="30"/>
        <end position="79"/>
    </location>
</feature>
<feature type="compositionally biased region" description="Polar residues" evidence="2">
    <location>
        <begin position="231"/>
        <end position="240"/>
    </location>
</feature>
<evidence type="ECO:0000313" key="5">
    <source>
        <dbReference type="Proteomes" id="UP000252355"/>
    </source>
</evidence>
<feature type="compositionally biased region" description="Low complexity" evidence="2">
    <location>
        <begin position="241"/>
        <end position="256"/>
    </location>
</feature>
<keyword evidence="1" id="KW-0175">Coiled coil</keyword>
<dbReference type="AlphaFoldDB" id="A0A367ZQL5"/>
<sequence length="402" mass="42454">MWTVVQVGFILVVLLLACFFVGKKIGERRFARVHEEMKALEKSFNQLLEQMELVSGHNLKVLETKTEELRDMLHAADKKCLYANDLLSEIETARREWQSRLTAQSTTSGPGAFHEKKLRMEMQEWFEEVQGKILMLERRLDELERASRVGLLRKVPEPLRSMAVGEAPAVPAADPRRGSGPPADDGLGGVSTALASLVERVSHLAATAAPADGASAAGVIGSPGPMAAAPRTTTGASTGRSAPVAPVAPAAAPSPVGSTMESGSPRTRVGLSGPAAGDKVIKFKAREEPPASVAEIPPLVADDEIPATARLDATDEPSPPSPSPAAVAPAASPAAPAWAAEPPPPPDGLPLPEPGTPFHDVLQLARQGVSIPQIARMLNIGKGEVELIMNIYGARSPMRKVL</sequence>
<dbReference type="Pfam" id="PF19610">
    <property type="entry name" value="DUF6115"/>
    <property type="match status" value="1"/>
</dbReference>
<evidence type="ECO:0000256" key="3">
    <source>
        <dbReference type="SAM" id="Phobius"/>
    </source>
</evidence>
<feature type="region of interest" description="Disordered" evidence="2">
    <location>
        <begin position="166"/>
        <end position="188"/>
    </location>
</feature>
<accession>A0A367ZQL5</accession>
<keyword evidence="3" id="KW-0812">Transmembrane</keyword>
<dbReference type="Proteomes" id="UP000252355">
    <property type="component" value="Unassembled WGS sequence"/>
</dbReference>
<dbReference type="InterPro" id="IPR046118">
    <property type="entry name" value="DUF6115"/>
</dbReference>
<gene>
    <name evidence="4" type="ORF">OZSIB_3543</name>
</gene>
<feature type="compositionally biased region" description="Pro residues" evidence="2">
    <location>
        <begin position="341"/>
        <end position="355"/>
    </location>
</feature>